<protein>
    <submittedName>
        <fullName evidence="1">Uncharacterized protein</fullName>
    </submittedName>
</protein>
<dbReference type="Proteomes" id="UP000054197">
    <property type="component" value="Unassembled WGS sequence"/>
</dbReference>
<name>A0A0W0I0P9_PSEFL</name>
<evidence type="ECO:0000313" key="2">
    <source>
        <dbReference type="Proteomes" id="UP000054197"/>
    </source>
</evidence>
<sequence length="113" mass="12449">MPVVAVLNDESDQGEILGALKAYGLVLANYYTRPGASELTKELRAALGSRSDENQLICHNLPLAIEGDPSWTSVLVLPPRYHFKYRETMALAARALSAADESNEKGMFLYHEP</sequence>
<proteinExistence type="predicted"/>
<organism evidence="1 2">
    <name type="scientific">Pseudomonas fluorescens ICMP 11288</name>
    <dbReference type="NCBI Taxonomy" id="1198309"/>
    <lineage>
        <taxon>Bacteria</taxon>
        <taxon>Pseudomonadati</taxon>
        <taxon>Pseudomonadota</taxon>
        <taxon>Gammaproteobacteria</taxon>
        <taxon>Pseudomonadales</taxon>
        <taxon>Pseudomonadaceae</taxon>
        <taxon>Pseudomonas</taxon>
    </lineage>
</organism>
<reference evidence="1 2" key="1">
    <citation type="submission" date="2015-09" db="EMBL/GenBank/DDBJ databases">
        <title>Genome sequence of ICMP 11288.</title>
        <authorList>
            <person name="Visnovsky S."/>
            <person name="Lu A."/>
            <person name="Panda P."/>
            <person name="Pitman A."/>
        </authorList>
    </citation>
    <scope>NUCLEOTIDE SEQUENCE [LARGE SCALE GENOMIC DNA]</scope>
    <source>
        <strain evidence="1 2">ICMP 11288</strain>
    </source>
</reference>
<evidence type="ECO:0000313" key="1">
    <source>
        <dbReference type="EMBL" id="KTB66713.1"/>
    </source>
</evidence>
<dbReference type="EMBL" id="LKEF01000013">
    <property type="protein sequence ID" value="KTB66713.1"/>
    <property type="molecule type" value="Genomic_DNA"/>
</dbReference>
<comment type="caution">
    <text evidence="1">The sequence shown here is derived from an EMBL/GenBank/DDBJ whole genome shotgun (WGS) entry which is preliminary data.</text>
</comment>
<dbReference type="AlphaFoldDB" id="A0A0W0I0P9"/>
<gene>
    <name evidence="1" type="ORF">AO063_12815</name>
</gene>
<dbReference type="RefSeq" id="WP_058419891.1">
    <property type="nucleotide sequence ID" value="NZ_LKEF01000013.1"/>
</dbReference>
<accession>A0A0W0I0P9</accession>